<evidence type="ECO:0000313" key="1">
    <source>
        <dbReference type="EMBL" id="MFC0476838.1"/>
    </source>
</evidence>
<reference evidence="1 2" key="1">
    <citation type="submission" date="2024-09" db="EMBL/GenBank/DDBJ databases">
        <authorList>
            <person name="Sun Q."/>
            <person name="Mori K."/>
        </authorList>
    </citation>
    <scope>NUCLEOTIDE SEQUENCE [LARGE SCALE GENOMIC DNA]</scope>
    <source>
        <strain evidence="1 2">CGMCC 1.9126</strain>
    </source>
</reference>
<keyword evidence="2" id="KW-1185">Reference proteome</keyword>
<protein>
    <submittedName>
        <fullName evidence="1">Uncharacterized protein</fullName>
    </submittedName>
</protein>
<sequence>MNIIPVCSVCGENIDMELDTLGNWFCTTCVLDATWVQSDDSYFSYHLTIVYLGDKVPKYHVLENPDGDGWVIGVFYPFFDGEYVPLEEDGEERLVFSTAEEAMNHVDGVMK</sequence>
<name>A0ABV6KU58_9BACI</name>
<organism evidence="1 2">
    <name type="scientific">Robertmurraya beringensis</name>
    <dbReference type="NCBI Taxonomy" id="641660"/>
    <lineage>
        <taxon>Bacteria</taxon>
        <taxon>Bacillati</taxon>
        <taxon>Bacillota</taxon>
        <taxon>Bacilli</taxon>
        <taxon>Bacillales</taxon>
        <taxon>Bacillaceae</taxon>
        <taxon>Robertmurraya</taxon>
    </lineage>
</organism>
<gene>
    <name evidence="1" type="ORF">ACFFHF_16670</name>
</gene>
<accession>A0ABV6KU58</accession>
<dbReference type="Proteomes" id="UP001589738">
    <property type="component" value="Unassembled WGS sequence"/>
</dbReference>
<dbReference type="EMBL" id="JBHLUU010000112">
    <property type="protein sequence ID" value="MFC0476838.1"/>
    <property type="molecule type" value="Genomic_DNA"/>
</dbReference>
<proteinExistence type="predicted"/>
<dbReference type="RefSeq" id="WP_377058638.1">
    <property type="nucleotide sequence ID" value="NZ_JBHLUU010000112.1"/>
</dbReference>
<evidence type="ECO:0000313" key="2">
    <source>
        <dbReference type="Proteomes" id="UP001589738"/>
    </source>
</evidence>
<comment type="caution">
    <text evidence="1">The sequence shown here is derived from an EMBL/GenBank/DDBJ whole genome shotgun (WGS) entry which is preliminary data.</text>
</comment>